<name>A0A7J7N651_9MAGN</name>
<evidence type="ECO:0000313" key="1">
    <source>
        <dbReference type="EMBL" id="KAF6162378.1"/>
    </source>
</evidence>
<keyword evidence="2" id="KW-1185">Reference proteome</keyword>
<protein>
    <submittedName>
        <fullName evidence="1">Uncharacterized protein</fullName>
    </submittedName>
</protein>
<dbReference type="EMBL" id="JACGCM010001038">
    <property type="protein sequence ID" value="KAF6162378.1"/>
    <property type="molecule type" value="Genomic_DNA"/>
</dbReference>
<proteinExistence type="predicted"/>
<reference evidence="1 2" key="1">
    <citation type="journal article" date="2020" name="IScience">
        <title>Genome Sequencing of the Endangered Kingdonia uniflora (Circaeasteraceae, Ranunculales) Reveals Potential Mechanisms of Evolutionary Specialization.</title>
        <authorList>
            <person name="Sun Y."/>
            <person name="Deng T."/>
            <person name="Zhang A."/>
            <person name="Moore M.J."/>
            <person name="Landis J.B."/>
            <person name="Lin N."/>
            <person name="Zhang H."/>
            <person name="Zhang X."/>
            <person name="Huang J."/>
            <person name="Zhang X."/>
            <person name="Sun H."/>
            <person name="Wang H."/>
        </authorList>
    </citation>
    <scope>NUCLEOTIDE SEQUENCE [LARGE SCALE GENOMIC DNA]</scope>
    <source>
        <strain evidence="1">TB1705</strain>
        <tissue evidence="1">Leaf</tissue>
    </source>
</reference>
<sequence length="70" mass="8122">MSRRERMRRWLCCKCQVEEAYVPHEDEPLKIPRSNANGLIAVKRSGAIFGFIGDEGALVNECLRREMKEK</sequence>
<organism evidence="1 2">
    <name type="scientific">Kingdonia uniflora</name>
    <dbReference type="NCBI Taxonomy" id="39325"/>
    <lineage>
        <taxon>Eukaryota</taxon>
        <taxon>Viridiplantae</taxon>
        <taxon>Streptophyta</taxon>
        <taxon>Embryophyta</taxon>
        <taxon>Tracheophyta</taxon>
        <taxon>Spermatophyta</taxon>
        <taxon>Magnoliopsida</taxon>
        <taxon>Ranunculales</taxon>
        <taxon>Circaeasteraceae</taxon>
        <taxon>Kingdonia</taxon>
    </lineage>
</organism>
<evidence type="ECO:0000313" key="2">
    <source>
        <dbReference type="Proteomes" id="UP000541444"/>
    </source>
</evidence>
<comment type="caution">
    <text evidence="1">The sequence shown here is derived from an EMBL/GenBank/DDBJ whole genome shotgun (WGS) entry which is preliminary data.</text>
</comment>
<dbReference type="Proteomes" id="UP000541444">
    <property type="component" value="Unassembled WGS sequence"/>
</dbReference>
<gene>
    <name evidence="1" type="ORF">GIB67_012526</name>
</gene>
<dbReference type="AlphaFoldDB" id="A0A7J7N651"/>
<accession>A0A7J7N651</accession>
<dbReference type="OrthoDB" id="1702980at2759"/>